<dbReference type="InParanoid" id="A0A061ES57"/>
<keyword evidence="2" id="KW-1185">Reference proteome</keyword>
<organism evidence="1 2">
    <name type="scientific">Theobroma cacao</name>
    <name type="common">Cacao</name>
    <name type="synonym">Cocoa</name>
    <dbReference type="NCBI Taxonomy" id="3641"/>
    <lineage>
        <taxon>Eukaryota</taxon>
        <taxon>Viridiplantae</taxon>
        <taxon>Streptophyta</taxon>
        <taxon>Embryophyta</taxon>
        <taxon>Tracheophyta</taxon>
        <taxon>Spermatophyta</taxon>
        <taxon>Magnoliopsida</taxon>
        <taxon>eudicotyledons</taxon>
        <taxon>Gunneridae</taxon>
        <taxon>Pentapetalae</taxon>
        <taxon>rosids</taxon>
        <taxon>malvids</taxon>
        <taxon>Malvales</taxon>
        <taxon>Malvaceae</taxon>
        <taxon>Byttnerioideae</taxon>
        <taxon>Theobroma</taxon>
    </lineage>
</organism>
<protein>
    <submittedName>
        <fullName evidence="1">Uncharacterized protein</fullName>
    </submittedName>
</protein>
<evidence type="ECO:0000313" key="2">
    <source>
        <dbReference type="Proteomes" id="UP000026915"/>
    </source>
</evidence>
<reference evidence="1 2" key="1">
    <citation type="journal article" date="2013" name="Genome Biol.">
        <title>The genome sequence of the most widely cultivated cacao type and its use to identify candidate genes regulating pod color.</title>
        <authorList>
            <person name="Motamayor J.C."/>
            <person name="Mockaitis K."/>
            <person name="Schmutz J."/>
            <person name="Haiminen N."/>
            <person name="Iii D.L."/>
            <person name="Cornejo O."/>
            <person name="Findley S.D."/>
            <person name="Zheng P."/>
            <person name="Utro F."/>
            <person name="Royaert S."/>
            <person name="Saski C."/>
            <person name="Jenkins J."/>
            <person name="Podicheti R."/>
            <person name="Zhao M."/>
            <person name="Scheffler B.E."/>
            <person name="Stack J.C."/>
            <person name="Feltus F.A."/>
            <person name="Mustiga G.M."/>
            <person name="Amores F."/>
            <person name="Phillips W."/>
            <person name="Marelli J.P."/>
            <person name="May G.D."/>
            <person name="Shapiro H."/>
            <person name="Ma J."/>
            <person name="Bustamante C.D."/>
            <person name="Schnell R.J."/>
            <person name="Main D."/>
            <person name="Gilbert D."/>
            <person name="Parida L."/>
            <person name="Kuhn D.N."/>
        </authorList>
    </citation>
    <scope>NUCLEOTIDE SEQUENCE [LARGE SCALE GENOMIC DNA]</scope>
    <source>
        <strain evidence="2">cv. Matina 1-6</strain>
    </source>
</reference>
<accession>A0A061ES57</accession>
<proteinExistence type="predicted"/>
<dbReference type="AlphaFoldDB" id="A0A061ES57"/>
<dbReference type="STRING" id="3641.A0A061ES57"/>
<dbReference type="Gramene" id="EOY07885">
    <property type="protein sequence ID" value="EOY07885"/>
    <property type="gene ID" value="TCM_022205"/>
</dbReference>
<dbReference type="Proteomes" id="UP000026915">
    <property type="component" value="Chromosome 5"/>
</dbReference>
<gene>
    <name evidence="1" type="ORF">TCM_022205</name>
</gene>
<evidence type="ECO:0000313" key="1">
    <source>
        <dbReference type="EMBL" id="EOY07885.1"/>
    </source>
</evidence>
<sequence>MNNEETRPWTHRKIFVEIDKLRETFGAVTVNHIFGEAKGVGDSLAKMGIGREENVHSIMVLCQYTCCNHASHVNVGAPSMVPMCLLAQPLKFDLRAGISRSFSRMICNLVLGLLEGFGHVNVGDFWMWVEPLWEWNIATHVLMGMPHDALELGCYGAAFGRPTMRFDILVIGLSRNGGMTKMMNKVFICLSLSGIDSKLPLTTRYWACKLNWLTNNAELMIDAFKGRLSP</sequence>
<name>A0A061ES57_THECC</name>
<dbReference type="HOGENOM" id="CLU_1206621_0_0_1"/>
<dbReference type="EMBL" id="CM001883">
    <property type="protein sequence ID" value="EOY07885.1"/>
    <property type="molecule type" value="Genomic_DNA"/>
</dbReference>